<keyword evidence="2" id="KW-1185">Reference proteome</keyword>
<gene>
    <name evidence="1" type="ORF">LCOR_11622.1</name>
</gene>
<protein>
    <submittedName>
        <fullName evidence="1">Uncharacterized protein</fullName>
    </submittedName>
</protein>
<proteinExistence type="predicted"/>
<dbReference type="EMBL" id="CBTN010000110">
    <property type="protein sequence ID" value="CDH60846.1"/>
    <property type="molecule type" value="Genomic_DNA"/>
</dbReference>
<dbReference type="Proteomes" id="UP000027586">
    <property type="component" value="Unassembled WGS sequence"/>
</dbReference>
<reference evidence="1" key="1">
    <citation type="submission" date="2013-08" db="EMBL/GenBank/DDBJ databases">
        <title>Gene expansion shapes genome architecture in the human pathogen Lichtheimia corymbifera: an evolutionary genomics analysis in the ancient terrestrial Mucorales (Mucoromycotina).</title>
        <authorList>
            <person name="Schwartze V.U."/>
            <person name="Winter S."/>
            <person name="Shelest E."/>
            <person name="Marcet-Houben M."/>
            <person name="Horn F."/>
            <person name="Wehner S."/>
            <person name="Hoffmann K."/>
            <person name="Riege K."/>
            <person name="Sammeth M."/>
            <person name="Nowrousian M."/>
            <person name="Valiante V."/>
            <person name="Linde J."/>
            <person name="Jacobsen I.D."/>
            <person name="Marz M."/>
            <person name="Brakhage A.A."/>
            <person name="Gabaldon T."/>
            <person name="Bocker S."/>
            <person name="Voigt K."/>
        </authorList>
    </citation>
    <scope>NUCLEOTIDE SEQUENCE [LARGE SCALE GENOMIC DNA]</scope>
    <source>
        <strain evidence="1">FSU 9682</strain>
    </source>
</reference>
<comment type="caution">
    <text evidence="1">The sequence shown here is derived from an EMBL/GenBank/DDBJ whole genome shotgun (WGS) entry which is preliminary data.</text>
</comment>
<organism evidence="1 2">
    <name type="scientific">Lichtheimia corymbifera JMRC:FSU:9682</name>
    <dbReference type="NCBI Taxonomy" id="1263082"/>
    <lineage>
        <taxon>Eukaryota</taxon>
        <taxon>Fungi</taxon>
        <taxon>Fungi incertae sedis</taxon>
        <taxon>Mucoromycota</taxon>
        <taxon>Mucoromycotina</taxon>
        <taxon>Mucoromycetes</taxon>
        <taxon>Mucorales</taxon>
        <taxon>Lichtheimiaceae</taxon>
        <taxon>Lichtheimia</taxon>
    </lineage>
</organism>
<sequence length="86" mass="9835">MPATCELCGSWLPDHQASCPRNGVHPSQWTCLADPLYQAVNIDNAIIMTHDDDEDDYDTICDPSTITQRLHHQDTLRFRLPPTDHY</sequence>
<dbReference type="VEuPathDB" id="FungiDB:LCOR_11622.1"/>
<name>A0A068SHR6_9FUNG</name>
<dbReference type="AlphaFoldDB" id="A0A068SHR6"/>
<dbReference type="OrthoDB" id="2229816at2759"/>
<evidence type="ECO:0000313" key="2">
    <source>
        <dbReference type="Proteomes" id="UP000027586"/>
    </source>
</evidence>
<accession>A0A068SHR6</accession>
<evidence type="ECO:0000313" key="1">
    <source>
        <dbReference type="EMBL" id="CDH60846.1"/>
    </source>
</evidence>